<feature type="transmembrane region" description="Helical" evidence="5">
    <location>
        <begin position="268"/>
        <end position="293"/>
    </location>
</feature>
<dbReference type="PANTHER" id="PTHR42718">
    <property type="entry name" value="MAJOR FACILITATOR SUPERFAMILY MULTIDRUG TRANSPORTER MFSC"/>
    <property type="match status" value="1"/>
</dbReference>
<keyword evidence="4 5" id="KW-0472">Membrane</keyword>
<dbReference type="Gene3D" id="1.20.1250.20">
    <property type="entry name" value="MFS general substrate transporter like domains"/>
    <property type="match status" value="1"/>
</dbReference>
<evidence type="ECO:0000256" key="3">
    <source>
        <dbReference type="ARBA" id="ARBA00022989"/>
    </source>
</evidence>
<feature type="transmembrane region" description="Helical" evidence="5">
    <location>
        <begin position="83"/>
        <end position="106"/>
    </location>
</feature>
<reference evidence="7" key="1">
    <citation type="submission" date="2023-03" db="EMBL/GenBank/DDBJ databases">
        <title>MT1 and MT2 Draft Genomes of Novel Species.</title>
        <authorList>
            <person name="Venkateswaran K."/>
        </authorList>
    </citation>
    <scope>NUCLEOTIDE SEQUENCE</scope>
    <source>
        <strain evidence="7">F6_8S_P_1A</strain>
    </source>
</reference>
<comment type="subcellular location">
    <subcellularLocation>
        <location evidence="1">Cell membrane</location>
        <topology evidence="1">Multi-pass membrane protein</topology>
    </subcellularLocation>
</comment>
<proteinExistence type="predicted"/>
<evidence type="ECO:0000256" key="1">
    <source>
        <dbReference type="ARBA" id="ARBA00004651"/>
    </source>
</evidence>
<keyword evidence="3 5" id="KW-1133">Transmembrane helix</keyword>
<feature type="transmembrane region" description="Helical" evidence="5">
    <location>
        <begin position="405"/>
        <end position="425"/>
    </location>
</feature>
<dbReference type="Gene3D" id="1.20.1720.10">
    <property type="entry name" value="Multidrug resistance protein D"/>
    <property type="match status" value="1"/>
</dbReference>
<feature type="transmembrane region" description="Helical" evidence="5">
    <location>
        <begin position="358"/>
        <end position="384"/>
    </location>
</feature>
<feature type="transmembrane region" description="Helical" evidence="5">
    <location>
        <begin position="112"/>
        <end position="130"/>
    </location>
</feature>
<feature type="transmembrane region" description="Helical" evidence="5">
    <location>
        <begin position="170"/>
        <end position="190"/>
    </location>
</feature>
<dbReference type="Proteomes" id="UP001174210">
    <property type="component" value="Unassembled WGS sequence"/>
</dbReference>
<protein>
    <submittedName>
        <fullName evidence="7">MFS transporter</fullName>
    </submittedName>
</protein>
<feature type="transmembrane region" description="Helical" evidence="5">
    <location>
        <begin position="15"/>
        <end position="41"/>
    </location>
</feature>
<dbReference type="PROSITE" id="PS50850">
    <property type="entry name" value="MFS"/>
    <property type="match status" value="1"/>
</dbReference>
<feature type="transmembrane region" description="Helical" evidence="5">
    <location>
        <begin position="332"/>
        <end position="352"/>
    </location>
</feature>
<feature type="domain" description="Major facilitator superfamily (MFS) profile" evidence="6">
    <location>
        <begin position="16"/>
        <end position="454"/>
    </location>
</feature>
<dbReference type="InterPro" id="IPR011701">
    <property type="entry name" value="MFS"/>
</dbReference>
<feature type="transmembrane region" description="Helical" evidence="5">
    <location>
        <begin position="142"/>
        <end position="164"/>
    </location>
</feature>
<evidence type="ECO:0000256" key="4">
    <source>
        <dbReference type="ARBA" id="ARBA00023136"/>
    </source>
</evidence>
<keyword evidence="8" id="KW-1185">Reference proteome</keyword>
<evidence type="ECO:0000313" key="7">
    <source>
        <dbReference type="EMBL" id="MDN4596850.1"/>
    </source>
</evidence>
<dbReference type="Pfam" id="PF07690">
    <property type="entry name" value="MFS_1"/>
    <property type="match status" value="1"/>
</dbReference>
<feature type="transmembrane region" description="Helical" evidence="5">
    <location>
        <begin position="229"/>
        <end position="248"/>
    </location>
</feature>
<dbReference type="EMBL" id="JAROCB010000002">
    <property type="protein sequence ID" value="MDN4596850.1"/>
    <property type="molecule type" value="Genomic_DNA"/>
</dbReference>
<evidence type="ECO:0000256" key="2">
    <source>
        <dbReference type="ARBA" id="ARBA00022692"/>
    </source>
</evidence>
<feature type="transmembrane region" description="Helical" evidence="5">
    <location>
        <begin position="202"/>
        <end position="223"/>
    </location>
</feature>
<gene>
    <name evidence="7" type="ORF">P5G59_06850</name>
</gene>
<dbReference type="SUPFAM" id="SSF103473">
    <property type="entry name" value="MFS general substrate transporter"/>
    <property type="match status" value="1"/>
</dbReference>
<name>A0ABT8IVN3_9MICO</name>
<feature type="transmembrane region" description="Helical" evidence="5">
    <location>
        <begin position="431"/>
        <end position="449"/>
    </location>
</feature>
<keyword evidence="2 5" id="KW-0812">Transmembrane</keyword>
<comment type="caution">
    <text evidence="7">The sequence shown here is derived from an EMBL/GenBank/DDBJ whole genome shotgun (WGS) entry which is preliminary data.</text>
</comment>
<organism evidence="7 8">
    <name type="scientific">Leifsonia virtsii</name>
    <dbReference type="NCBI Taxonomy" id="3035915"/>
    <lineage>
        <taxon>Bacteria</taxon>
        <taxon>Bacillati</taxon>
        <taxon>Actinomycetota</taxon>
        <taxon>Actinomycetes</taxon>
        <taxon>Micrococcales</taxon>
        <taxon>Microbacteriaceae</taxon>
        <taxon>Leifsonia</taxon>
    </lineage>
</organism>
<dbReference type="PANTHER" id="PTHR42718:SF48">
    <property type="entry name" value="CONSERVED TWO-DOMAIN MEMBRANE PROTEIN-RELATED"/>
    <property type="match status" value="1"/>
</dbReference>
<evidence type="ECO:0000256" key="5">
    <source>
        <dbReference type="SAM" id="Phobius"/>
    </source>
</evidence>
<feature type="transmembrane region" description="Helical" evidence="5">
    <location>
        <begin position="299"/>
        <end position="320"/>
    </location>
</feature>
<dbReference type="InterPro" id="IPR020846">
    <property type="entry name" value="MFS_dom"/>
</dbReference>
<accession>A0ABT8IVN3</accession>
<dbReference type="RefSeq" id="WP_301217254.1">
    <property type="nucleotide sequence ID" value="NZ_JAROCB010000002.1"/>
</dbReference>
<evidence type="ECO:0000313" key="8">
    <source>
        <dbReference type="Proteomes" id="UP001174210"/>
    </source>
</evidence>
<feature type="transmembrane region" description="Helical" evidence="5">
    <location>
        <begin position="53"/>
        <end position="71"/>
    </location>
</feature>
<sequence>MSGPATAPAQRSRRLTFFVVVTGSVLASLDLFIVNIAFGSIGASFPGSGARELAWVLNAYGIAFASLLVPFGRVADTIGRKRVFTAGLVVFAVASAVCAAAPSLWILVTARAVQGAGAAAVIPTSLGLLLSSAPPADHKRLVSIWAATGSIAAALGPTAGGLLVQFGWRWIFLVTVVLAAPALALVGRVRAQPGRGGRLPDLLGSAALALSAGLLVWVVSYSSDPGTTVLGLSIAAGSAAILAVVFVWRSRRARVPAVDLRVFAARGFRFASVGMLFFYAAFGIMLVSAPLVLTGALGLPPALAGLAFGAGPAAAVASTLVAGRLPLTPRTLGVVGGALFAAGGAWWLAVLVPTGSLWWGYVPGIVLTGLGAGVAQTSFIAGGTAGLPAAEYSAGAGILNTGRQIGSALGVAGFVAVTAVGAHTAAVFAPAWAVMTAAGALALLAALCMGGRTSTAADIAELESSAG</sequence>
<evidence type="ECO:0000259" key="6">
    <source>
        <dbReference type="PROSITE" id="PS50850"/>
    </source>
</evidence>
<dbReference type="InterPro" id="IPR036259">
    <property type="entry name" value="MFS_trans_sf"/>
</dbReference>